<sequence>MKISLILLAAGDSRRFGSNKLLYELHGKPMYRYSVDEVAKLDTTVFAEKIVVSQYDEILDTLSREGYLTVRNTESYLGISHSIQLGLAASEEEAWCFLVADQPYLKAETLERFVEAFQKSGKSCACVRYGNRTGNPCIFTAEYQKELLELAGDIGGKRVINKHLEETFFYDVEEEQELEDIDENNLP</sequence>
<name>A0A6N2UFB9_9FIRM</name>
<dbReference type="InterPro" id="IPR025877">
    <property type="entry name" value="MobA-like_NTP_Trfase"/>
</dbReference>
<organism evidence="2">
    <name type="scientific">[Clostridium] nexile</name>
    <dbReference type="NCBI Taxonomy" id="29361"/>
    <lineage>
        <taxon>Bacteria</taxon>
        <taxon>Bacillati</taxon>
        <taxon>Bacillota</taxon>
        <taxon>Clostridia</taxon>
        <taxon>Lachnospirales</taxon>
        <taxon>Lachnospiraceae</taxon>
        <taxon>Tyzzerella</taxon>
    </lineage>
</organism>
<feature type="domain" description="MobA-like NTP transferase" evidence="1">
    <location>
        <begin position="6"/>
        <end position="165"/>
    </location>
</feature>
<dbReference type="PANTHER" id="PTHR43777:SF1">
    <property type="entry name" value="MOLYBDENUM COFACTOR CYTIDYLYLTRANSFERASE"/>
    <property type="match status" value="1"/>
</dbReference>
<dbReference type="CDD" id="cd04182">
    <property type="entry name" value="GT_2_like_f"/>
    <property type="match status" value="1"/>
</dbReference>
<reference evidence="2" key="1">
    <citation type="submission" date="2019-11" db="EMBL/GenBank/DDBJ databases">
        <authorList>
            <person name="Feng L."/>
        </authorList>
    </citation>
    <scope>NUCLEOTIDE SEQUENCE</scope>
    <source>
        <strain evidence="2">CnexileLFYP112</strain>
    </source>
</reference>
<dbReference type="InterPro" id="IPR029044">
    <property type="entry name" value="Nucleotide-diphossugar_trans"/>
</dbReference>
<dbReference type="PANTHER" id="PTHR43777">
    <property type="entry name" value="MOLYBDENUM COFACTOR CYTIDYLYLTRANSFERASE"/>
    <property type="match status" value="1"/>
</dbReference>
<proteinExistence type="predicted"/>
<dbReference type="GO" id="GO:0016779">
    <property type="term" value="F:nucleotidyltransferase activity"/>
    <property type="evidence" value="ECO:0007669"/>
    <property type="project" value="UniProtKB-ARBA"/>
</dbReference>
<protein>
    <submittedName>
        <fullName evidence="2">Bifunctional protein GlmU</fullName>
    </submittedName>
</protein>
<dbReference type="SUPFAM" id="SSF53448">
    <property type="entry name" value="Nucleotide-diphospho-sugar transferases"/>
    <property type="match status" value="1"/>
</dbReference>
<dbReference type="Pfam" id="PF12804">
    <property type="entry name" value="NTP_transf_3"/>
    <property type="match status" value="1"/>
</dbReference>
<accession>A0A6N2UFB9</accession>
<dbReference type="Gene3D" id="3.90.550.10">
    <property type="entry name" value="Spore Coat Polysaccharide Biosynthesis Protein SpsA, Chain A"/>
    <property type="match status" value="1"/>
</dbReference>
<evidence type="ECO:0000313" key="2">
    <source>
        <dbReference type="EMBL" id="VYT17114.1"/>
    </source>
</evidence>
<evidence type="ECO:0000259" key="1">
    <source>
        <dbReference type="Pfam" id="PF12804"/>
    </source>
</evidence>
<gene>
    <name evidence="2" type="primary">glmU_2</name>
    <name evidence="2" type="ORF">CNLFYP112_02083</name>
</gene>
<dbReference type="EMBL" id="CACRTG010000021">
    <property type="protein sequence ID" value="VYT17114.1"/>
    <property type="molecule type" value="Genomic_DNA"/>
</dbReference>
<dbReference type="AlphaFoldDB" id="A0A6N2UFB9"/>